<organism evidence="2 3">
    <name type="scientific">Nannochloropsis gaditana</name>
    <dbReference type="NCBI Taxonomy" id="72520"/>
    <lineage>
        <taxon>Eukaryota</taxon>
        <taxon>Sar</taxon>
        <taxon>Stramenopiles</taxon>
        <taxon>Ochrophyta</taxon>
        <taxon>Eustigmatophyceae</taxon>
        <taxon>Eustigmatales</taxon>
        <taxon>Monodopsidaceae</taxon>
        <taxon>Nannochloropsis</taxon>
    </lineage>
</organism>
<dbReference type="Proteomes" id="UP000019335">
    <property type="component" value="Chromosome 1"/>
</dbReference>
<name>W7TVD1_9STRA</name>
<comment type="caution">
    <text evidence="2">The sequence shown here is derived from an EMBL/GenBank/DDBJ whole genome shotgun (WGS) entry which is preliminary data.</text>
</comment>
<sequence>MTSRGGSGVWRKHVTVIERERRRDAKREMCSLLKKDEGEGKRESSSSLRWCDTKAAHVWIQARRLTYANPFLFLVCYFFCLKFFLPKEEAVKGGENEGQVYLFFKAGVGARWYLKRMGYVCYFVCRSKSSLKHGKDEAGSSPNKPQENPRKLISIASDKKQDRKRTPAYFPYLFRNPTPPFLQIL</sequence>
<accession>W7TVD1</accession>
<protein>
    <submittedName>
        <fullName evidence="2">Uncharacterized protein</fullName>
    </submittedName>
</protein>
<dbReference type="AlphaFoldDB" id="W7TVD1"/>
<evidence type="ECO:0000256" key="1">
    <source>
        <dbReference type="SAM" id="MobiDB-lite"/>
    </source>
</evidence>
<evidence type="ECO:0000313" key="3">
    <source>
        <dbReference type="Proteomes" id="UP000019335"/>
    </source>
</evidence>
<feature type="region of interest" description="Disordered" evidence="1">
    <location>
        <begin position="132"/>
        <end position="164"/>
    </location>
</feature>
<reference evidence="2 3" key="1">
    <citation type="journal article" date="2014" name="Mol. Plant">
        <title>Chromosome Scale Genome Assembly and Transcriptome Profiling of Nannochloropsis gaditana in Nitrogen Depletion.</title>
        <authorList>
            <person name="Corteggiani Carpinelli E."/>
            <person name="Telatin A."/>
            <person name="Vitulo N."/>
            <person name="Forcato C."/>
            <person name="D'Angelo M."/>
            <person name="Schiavon R."/>
            <person name="Vezzi A."/>
            <person name="Giacometti G.M."/>
            <person name="Morosinotto T."/>
            <person name="Valle G."/>
        </authorList>
    </citation>
    <scope>NUCLEOTIDE SEQUENCE [LARGE SCALE GENOMIC DNA]</scope>
    <source>
        <strain evidence="2 3">B-31</strain>
    </source>
</reference>
<dbReference type="EMBL" id="AZIL01000055">
    <property type="protein sequence ID" value="EWM30092.1"/>
    <property type="molecule type" value="Genomic_DNA"/>
</dbReference>
<proteinExistence type="predicted"/>
<keyword evidence="3" id="KW-1185">Reference proteome</keyword>
<gene>
    <name evidence="2" type="ORF">Naga_100193g5</name>
</gene>
<evidence type="ECO:0000313" key="2">
    <source>
        <dbReference type="EMBL" id="EWM30092.1"/>
    </source>
</evidence>